<dbReference type="Proteomes" id="UP000247973">
    <property type="component" value="Unassembled WGS sequence"/>
</dbReference>
<sequence>MKSLILFVSVLISLSAFSQNKEEEYNKVLTQRAKKIVNTLDLNDKSVYDAVTQVIVTQYKGLGELHDKSDADIKNAKQNIADKTAKENAIKALDTELNSNLYNLHCAYIGALSAYLTNDQVEKVKDGMTYGVVQVTYTSYQDMIPSLKPEEKRQLYAWLVEAREHAMSAASSKEKHEWFGKYKGRFNNYLSKQGYDIQKEREEWQKRIKEKETTKK</sequence>
<dbReference type="OrthoDB" id="1375905at2"/>
<proteinExistence type="predicted"/>
<feature type="signal peptide" evidence="1">
    <location>
        <begin position="1"/>
        <end position="18"/>
    </location>
</feature>
<dbReference type="Pfam" id="PF12875">
    <property type="entry name" value="DUF3826"/>
    <property type="match status" value="1"/>
</dbReference>
<name>A0A2V3PS41_9BACT</name>
<reference evidence="2 3" key="1">
    <citation type="submission" date="2018-03" db="EMBL/GenBank/DDBJ databases">
        <title>Genomic Encyclopedia of Archaeal and Bacterial Type Strains, Phase II (KMG-II): from individual species to whole genera.</title>
        <authorList>
            <person name="Goeker M."/>
        </authorList>
    </citation>
    <scope>NUCLEOTIDE SEQUENCE [LARGE SCALE GENOMIC DNA]</scope>
    <source>
        <strain evidence="2 3">DSM 100214</strain>
    </source>
</reference>
<dbReference type="RefSeq" id="WP_110310466.1">
    <property type="nucleotide sequence ID" value="NZ_QICL01000009.1"/>
</dbReference>
<accession>A0A2V3PS41</accession>
<gene>
    <name evidence="2" type="ORF">CLV62_10976</name>
</gene>
<dbReference type="AlphaFoldDB" id="A0A2V3PS41"/>
<keyword evidence="1" id="KW-0732">Signal</keyword>
<organism evidence="2 3">
    <name type="scientific">Dysgonomonas alginatilytica</name>
    <dbReference type="NCBI Taxonomy" id="1605892"/>
    <lineage>
        <taxon>Bacteria</taxon>
        <taxon>Pseudomonadati</taxon>
        <taxon>Bacteroidota</taxon>
        <taxon>Bacteroidia</taxon>
        <taxon>Bacteroidales</taxon>
        <taxon>Dysgonomonadaceae</taxon>
        <taxon>Dysgonomonas</taxon>
    </lineage>
</organism>
<comment type="caution">
    <text evidence="2">The sequence shown here is derived from an EMBL/GenBank/DDBJ whole genome shotgun (WGS) entry which is preliminary data.</text>
</comment>
<evidence type="ECO:0000313" key="2">
    <source>
        <dbReference type="EMBL" id="PXV64750.1"/>
    </source>
</evidence>
<evidence type="ECO:0000313" key="3">
    <source>
        <dbReference type="Proteomes" id="UP000247973"/>
    </source>
</evidence>
<evidence type="ECO:0000256" key="1">
    <source>
        <dbReference type="SAM" id="SignalP"/>
    </source>
</evidence>
<dbReference type="EMBL" id="QICL01000009">
    <property type="protein sequence ID" value="PXV64750.1"/>
    <property type="molecule type" value="Genomic_DNA"/>
</dbReference>
<feature type="chain" id="PRO_5016091090" evidence="1">
    <location>
        <begin position="19"/>
        <end position="216"/>
    </location>
</feature>
<dbReference type="InterPro" id="IPR024284">
    <property type="entry name" value="DUF3826"/>
</dbReference>
<protein>
    <submittedName>
        <fullName evidence="2">Uncharacterized protein DUF3826</fullName>
    </submittedName>
</protein>
<keyword evidence="3" id="KW-1185">Reference proteome</keyword>